<comment type="caution">
    <text evidence="1">The sequence shown here is derived from an EMBL/GenBank/DDBJ whole genome shotgun (WGS) entry which is preliminary data.</text>
</comment>
<name>A0A2H3P5U0_9BACT</name>
<keyword evidence="2" id="KW-1185">Reference proteome</keyword>
<dbReference type="Pfam" id="PF05610">
    <property type="entry name" value="DUF779"/>
    <property type="match status" value="1"/>
</dbReference>
<dbReference type="RefSeq" id="WP_098062558.1">
    <property type="nucleotide sequence ID" value="NZ_PDEP01000009.1"/>
</dbReference>
<evidence type="ECO:0000313" key="1">
    <source>
        <dbReference type="EMBL" id="PEN06212.1"/>
    </source>
</evidence>
<dbReference type="InterPro" id="IPR008497">
    <property type="entry name" value="DUF779"/>
</dbReference>
<dbReference type="Proteomes" id="UP000221024">
    <property type="component" value="Unassembled WGS sequence"/>
</dbReference>
<protein>
    <submittedName>
        <fullName evidence="1">UDP-glucose 4-epimerase</fullName>
    </submittedName>
</protein>
<dbReference type="AlphaFoldDB" id="A0A2H3P5U0"/>
<dbReference type="OrthoDB" id="3725739at2"/>
<sequence length="127" mass="14320">MPIPRVTVTDDAKAVIDELRDEHGPLMFHQSGGCCDGSQPMCYPADEFKVGTSDIKLGTIHDCPFYIARDQYEYWQYMQLIIDVKPGRGASFSLEIPLGVRFLTKSRMFEEDELSDVVEVEDAVPAE</sequence>
<proteinExistence type="predicted"/>
<gene>
    <name evidence="1" type="ORF">CRI93_10315</name>
</gene>
<evidence type="ECO:0000313" key="2">
    <source>
        <dbReference type="Proteomes" id="UP000221024"/>
    </source>
</evidence>
<dbReference type="EMBL" id="PDEP01000009">
    <property type="protein sequence ID" value="PEN06212.1"/>
    <property type="molecule type" value="Genomic_DNA"/>
</dbReference>
<organism evidence="1 2">
    <name type="scientific">Longimonas halophila</name>
    <dbReference type="NCBI Taxonomy" id="1469170"/>
    <lineage>
        <taxon>Bacteria</taxon>
        <taxon>Pseudomonadati</taxon>
        <taxon>Rhodothermota</taxon>
        <taxon>Rhodothermia</taxon>
        <taxon>Rhodothermales</taxon>
        <taxon>Salisaetaceae</taxon>
        <taxon>Longimonas</taxon>
    </lineage>
</organism>
<accession>A0A2H3P5U0</accession>
<dbReference type="PIRSF" id="PIRSF009151">
    <property type="entry name" value="DUF779"/>
    <property type="match status" value="1"/>
</dbReference>
<reference evidence="1 2" key="1">
    <citation type="submission" date="2017-10" db="EMBL/GenBank/DDBJ databases">
        <title>Draft genome of Longimonas halophila.</title>
        <authorList>
            <person name="Goh K.M."/>
            <person name="Shamsir M.S."/>
            <person name="Lim S.W."/>
        </authorList>
    </citation>
    <scope>NUCLEOTIDE SEQUENCE [LARGE SCALE GENOMIC DNA]</scope>
    <source>
        <strain evidence="1 2">KCTC 42399</strain>
    </source>
</reference>